<comment type="similarity">
    <text evidence="1">Belongs to the peptidase C40 family.</text>
</comment>
<sequence length="491" mass="52402">MNHIISNVKEGFSKAVSTTKDKLSQVKGSISNIHVSSKRRRGTAMPSRNSRTRITMQRPARRATRRYTAHRVNRKRFTVVVAVAVVAIMVPVMVMAANGDTAQVEPNVPEMVQVAEYNVEAPAETTQAVAAVPELTETTQAAVEESTVTSDGAVADDAAIAETAEEPTPTPEPTPQYVMLTEGMNDASVPALQQRLMDLYYMGADETTDYYGPQTAQAIKYFQRKHGLAIDGAAGPETQALLFSDQAKEYTMSLGAEGYDVERMQERLMALGYPISSASGYFGEETEKAVQYFQRMNGLTDDGSVGHMTEELIYSDEAEKALEYEAPKKENDSSDSKGSSSSGNKGNSSSSGGNKGNSSSGGSGSSSPSYTADPGSVEAFIDVAMAQVGKPYSLGAKGPDAFDCSGFIYYALKESGNGIGYMTSSGWANSGYTSVGWDDLQRGDIVCVSGHVAIYLGGGQVIDASSSQNAIVVRGLGSWFQSRFICGKRPL</sequence>
<dbReference type="PROSITE" id="PS51935">
    <property type="entry name" value="NLPC_P60"/>
    <property type="match status" value="1"/>
</dbReference>
<comment type="caution">
    <text evidence="8">The sequence shown here is derived from an EMBL/GenBank/DDBJ whole genome shotgun (WGS) entry which is preliminary data.</text>
</comment>
<protein>
    <submittedName>
        <fullName evidence="8">Peptidoglycan-binding protein</fullName>
    </submittedName>
</protein>
<organism evidence="8 9">
    <name type="scientific">Christensenella tenuis</name>
    <dbReference type="NCBI Taxonomy" id="2763033"/>
    <lineage>
        <taxon>Bacteria</taxon>
        <taxon>Bacillati</taxon>
        <taxon>Bacillota</taxon>
        <taxon>Clostridia</taxon>
        <taxon>Christensenellales</taxon>
        <taxon>Christensenellaceae</taxon>
        <taxon>Christensenella</taxon>
    </lineage>
</organism>
<dbReference type="InterPro" id="IPR002477">
    <property type="entry name" value="Peptidoglycan-bd-like"/>
</dbReference>
<dbReference type="Pfam" id="PF00877">
    <property type="entry name" value="NLPC_P60"/>
    <property type="match status" value="1"/>
</dbReference>
<keyword evidence="6" id="KW-0812">Transmembrane</keyword>
<dbReference type="Pfam" id="PF01471">
    <property type="entry name" value="PG_binding_1"/>
    <property type="match status" value="2"/>
</dbReference>
<gene>
    <name evidence="8" type="ORF">H8S18_01215</name>
</gene>
<dbReference type="InterPro" id="IPR038765">
    <property type="entry name" value="Papain-like_cys_pep_sf"/>
</dbReference>
<evidence type="ECO:0000256" key="6">
    <source>
        <dbReference type="SAM" id="Phobius"/>
    </source>
</evidence>
<evidence type="ECO:0000256" key="5">
    <source>
        <dbReference type="SAM" id="MobiDB-lite"/>
    </source>
</evidence>
<dbReference type="Proteomes" id="UP000606889">
    <property type="component" value="Unassembled WGS sequence"/>
</dbReference>
<evidence type="ECO:0000256" key="2">
    <source>
        <dbReference type="ARBA" id="ARBA00022670"/>
    </source>
</evidence>
<dbReference type="SUPFAM" id="SSF54001">
    <property type="entry name" value="Cysteine proteinases"/>
    <property type="match status" value="1"/>
</dbReference>
<keyword evidence="9" id="KW-1185">Reference proteome</keyword>
<dbReference type="InterPro" id="IPR036365">
    <property type="entry name" value="PGBD-like_sf"/>
</dbReference>
<dbReference type="RefSeq" id="WP_186856489.1">
    <property type="nucleotide sequence ID" value="NZ_JACOON010000001.1"/>
</dbReference>
<keyword evidence="6" id="KW-0472">Membrane</keyword>
<feature type="transmembrane region" description="Helical" evidence="6">
    <location>
        <begin position="77"/>
        <end position="97"/>
    </location>
</feature>
<proteinExistence type="inferred from homology"/>
<evidence type="ECO:0000313" key="8">
    <source>
        <dbReference type="EMBL" id="MBC5646959.1"/>
    </source>
</evidence>
<name>A0ABR7ED52_9FIRM</name>
<dbReference type="InterPro" id="IPR000064">
    <property type="entry name" value="NLP_P60_dom"/>
</dbReference>
<feature type="domain" description="NlpC/P60" evidence="7">
    <location>
        <begin position="374"/>
        <end position="491"/>
    </location>
</feature>
<reference evidence="8 9" key="1">
    <citation type="submission" date="2020-08" db="EMBL/GenBank/DDBJ databases">
        <title>Genome public.</title>
        <authorList>
            <person name="Liu C."/>
            <person name="Sun Q."/>
        </authorList>
    </citation>
    <scope>NUCLEOTIDE SEQUENCE [LARGE SCALE GENOMIC DNA]</scope>
    <source>
        <strain evidence="8 9">NSJ-35</strain>
    </source>
</reference>
<evidence type="ECO:0000256" key="4">
    <source>
        <dbReference type="ARBA" id="ARBA00022807"/>
    </source>
</evidence>
<dbReference type="Gene3D" id="1.10.101.10">
    <property type="entry name" value="PGBD-like superfamily/PGBD"/>
    <property type="match status" value="2"/>
</dbReference>
<evidence type="ECO:0000259" key="7">
    <source>
        <dbReference type="PROSITE" id="PS51935"/>
    </source>
</evidence>
<feature type="compositionally biased region" description="Low complexity" evidence="5">
    <location>
        <begin position="336"/>
        <end position="352"/>
    </location>
</feature>
<keyword evidence="4" id="KW-0788">Thiol protease</keyword>
<evidence type="ECO:0000256" key="3">
    <source>
        <dbReference type="ARBA" id="ARBA00022801"/>
    </source>
</evidence>
<dbReference type="PANTHER" id="PTHR47359">
    <property type="entry name" value="PEPTIDOGLYCAN DL-ENDOPEPTIDASE CWLO"/>
    <property type="match status" value="1"/>
</dbReference>
<dbReference type="SUPFAM" id="SSF47090">
    <property type="entry name" value="PGBD-like"/>
    <property type="match status" value="2"/>
</dbReference>
<dbReference type="Gene3D" id="3.90.1720.10">
    <property type="entry name" value="endopeptidase domain like (from Nostoc punctiforme)"/>
    <property type="match status" value="1"/>
</dbReference>
<keyword evidence="2" id="KW-0645">Protease</keyword>
<dbReference type="InterPro" id="IPR051794">
    <property type="entry name" value="PG_Endopeptidase_C40"/>
</dbReference>
<dbReference type="EMBL" id="JACOON010000001">
    <property type="protein sequence ID" value="MBC5646959.1"/>
    <property type="molecule type" value="Genomic_DNA"/>
</dbReference>
<keyword evidence="6" id="KW-1133">Transmembrane helix</keyword>
<feature type="compositionally biased region" description="Basic and acidic residues" evidence="5">
    <location>
        <begin position="325"/>
        <end position="335"/>
    </location>
</feature>
<feature type="region of interest" description="Disordered" evidence="5">
    <location>
        <begin position="34"/>
        <end position="54"/>
    </location>
</feature>
<dbReference type="PANTHER" id="PTHR47359:SF3">
    <property type="entry name" value="NLP_P60 DOMAIN-CONTAINING PROTEIN-RELATED"/>
    <property type="match status" value="1"/>
</dbReference>
<feature type="region of interest" description="Disordered" evidence="5">
    <location>
        <begin position="325"/>
        <end position="371"/>
    </location>
</feature>
<dbReference type="InterPro" id="IPR036366">
    <property type="entry name" value="PGBDSf"/>
</dbReference>
<feature type="compositionally biased region" description="Gly residues" evidence="5">
    <location>
        <begin position="353"/>
        <end position="364"/>
    </location>
</feature>
<evidence type="ECO:0000313" key="9">
    <source>
        <dbReference type="Proteomes" id="UP000606889"/>
    </source>
</evidence>
<evidence type="ECO:0000256" key="1">
    <source>
        <dbReference type="ARBA" id="ARBA00007074"/>
    </source>
</evidence>
<keyword evidence="3" id="KW-0378">Hydrolase</keyword>
<accession>A0ABR7ED52</accession>